<dbReference type="Pfam" id="PF01037">
    <property type="entry name" value="AsnC_trans_reg"/>
    <property type="match status" value="1"/>
</dbReference>
<dbReference type="SUPFAM" id="SSF46785">
    <property type="entry name" value="Winged helix' DNA-binding domain"/>
    <property type="match status" value="1"/>
</dbReference>
<evidence type="ECO:0000256" key="1">
    <source>
        <dbReference type="ARBA" id="ARBA00023015"/>
    </source>
</evidence>
<dbReference type="GO" id="GO:0043565">
    <property type="term" value="F:sequence-specific DNA binding"/>
    <property type="evidence" value="ECO:0007669"/>
    <property type="project" value="InterPro"/>
</dbReference>
<dbReference type="SMART" id="SM00344">
    <property type="entry name" value="HTH_ASNC"/>
    <property type="match status" value="1"/>
</dbReference>
<dbReference type="Pfam" id="PF13404">
    <property type="entry name" value="HTH_AsnC-type"/>
    <property type="match status" value="1"/>
</dbReference>
<gene>
    <name evidence="5" type="ORF">METZ01_LOCUS51527</name>
</gene>
<evidence type="ECO:0000313" key="5">
    <source>
        <dbReference type="EMBL" id="SUZ98673.1"/>
    </source>
</evidence>
<dbReference type="SUPFAM" id="SSF54909">
    <property type="entry name" value="Dimeric alpha+beta barrel"/>
    <property type="match status" value="1"/>
</dbReference>
<dbReference type="EMBL" id="UINC01002627">
    <property type="protein sequence ID" value="SUZ98673.1"/>
    <property type="molecule type" value="Genomic_DNA"/>
</dbReference>
<dbReference type="GO" id="GO:0043200">
    <property type="term" value="P:response to amino acid"/>
    <property type="evidence" value="ECO:0007669"/>
    <property type="project" value="TreeGrafter"/>
</dbReference>
<dbReference type="AlphaFoldDB" id="A0A381SBZ9"/>
<protein>
    <recommendedName>
        <fullName evidence="4">HTH asnC-type domain-containing protein</fullName>
    </recommendedName>
</protein>
<dbReference type="InterPro" id="IPR019887">
    <property type="entry name" value="Tscrpt_reg_AsnC/Lrp_C"/>
</dbReference>
<reference evidence="5" key="1">
    <citation type="submission" date="2018-05" db="EMBL/GenBank/DDBJ databases">
        <authorList>
            <person name="Lanie J.A."/>
            <person name="Ng W.-L."/>
            <person name="Kazmierczak K.M."/>
            <person name="Andrzejewski T.M."/>
            <person name="Davidsen T.M."/>
            <person name="Wayne K.J."/>
            <person name="Tettelin H."/>
            <person name="Glass J.I."/>
            <person name="Rusch D."/>
            <person name="Podicherti R."/>
            <person name="Tsui H.-C.T."/>
            <person name="Winkler M.E."/>
        </authorList>
    </citation>
    <scope>NUCLEOTIDE SEQUENCE</scope>
</reference>
<dbReference type="InterPro" id="IPR011008">
    <property type="entry name" value="Dimeric_a/b-barrel"/>
</dbReference>
<dbReference type="Gene3D" id="3.30.70.920">
    <property type="match status" value="1"/>
</dbReference>
<dbReference type="InterPro" id="IPR019888">
    <property type="entry name" value="Tscrpt_reg_AsnC-like"/>
</dbReference>
<dbReference type="PANTHER" id="PTHR30154">
    <property type="entry name" value="LEUCINE-RESPONSIVE REGULATORY PROTEIN"/>
    <property type="match status" value="1"/>
</dbReference>
<dbReference type="InterPro" id="IPR011991">
    <property type="entry name" value="ArsR-like_HTH"/>
</dbReference>
<proteinExistence type="predicted"/>
<dbReference type="PROSITE" id="PS50956">
    <property type="entry name" value="HTH_ASNC_2"/>
    <property type="match status" value="1"/>
</dbReference>
<dbReference type="PANTHER" id="PTHR30154:SF34">
    <property type="entry name" value="TRANSCRIPTIONAL REGULATOR AZLB"/>
    <property type="match status" value="1"/>
</dbReference>
<keyword evidence="2" id="KW-0238">DNA-binding</keyword>
<evidence type="ECO:0000256" key="3">
    <source>
        <dbReference type="ARBA" id="ARBA00023163"/>
    </source>
</evidence>
<organism evidence="5">
    <name type="scientific">marine metagenome</name>
    <dbReference type="NCBI Taxonomy" id="408172"/>
    <lineage>
        <taxon>unclassified sequences</taxon>
        <taxon>metagenomes</taxon>
        <taxon>ecological metagenomes</taxon>
    </lineage>
</organism>
<dbReference type="GO" id="GO:0005829">
    <property type="term" value="C:cytosol"/>
    <property type="evidence" value="ECO:0007669"/>
    <property type="project" value="TreeGrafter"/>
</dbReference>
<keyword evidence="3" id="KW-0804">Transcription</keyword>
<keyword evidence="1" id="KW-0805">Transcription regulation</keyword>
<dbReference type="InterPro" id="IPR036390">
    <property type="entry name" value="WH_DNA-bd_sf"/>
</dbReference>
<dbReference type="CDD" id="cd00090">
    <property type="entry name" value="HTH_ARSR"/>
    <property type="match status" value="1"/>
</dbReference>
<evidence type="ECO:0000259" key="4">
    <source>
        <dbReference type="PROSITE" id="PS50956"/>
    </source>
</evidence>
<evidence type="ECO:0000256" key="2">
    <source>
        <dbReference type="ARBA" id="ARBA00023125"/>
    </source>
</evidence>
<accession>A0A381SBZ9</accession>
<feature type="domain" description="HTH asnC-type" evidence="4">
    <location>
        <begin position="1"/>
        <end position="61"/>
    </location>
</feature>
<sequence length="146" mass="16251">MDELDGKIIGLLERDGRASNARIARDVGVSEGTVRRRLKRLINEQIINVVALPDPRKLGYNSEALIGVQVDPDKIDAVAVKMSNLEHTRWVTATTGTYDVFAWATLQDAESLGRFLRDEVGAIDGVRRTETFVALQVMKREFGIPD</sequence>
<dbReference type="InterPro" id="IPR036388">
    <property type="entry name" value="WH-like_DNA-bd_sf"/>
</dbReference>
<name>A0A381SBZ9_9ZZZZ</name>
<dbReference type="Gene3D" id="1.10.10.10">
    <property type="entry name" value="Winged helix-like DNA-binding domain superfamily/Winged helix DNA-binding domain"/>
    <property type="match status" value="1"/>
</dbReference>
<dbReference type="PRINTS" id="PR00033">
    <property type="entry name" value="HTHASNC"/>
</dbReference>
<dbReference type="InterPro" id="IPR000485">
    <property type="entry name" value="AsnC-type_HTH_dom"/>
</dbReference>